<evidence type="ECO:0000256" key="1">
    <source>
        <dbReference type="ARBA" id="ARBA00022527"/>
    </source>
</evidence>
<dbReference type="eggNOG" id="COG2172">
    <property type="taxonomic scope" value="Bacteria"/>
</dbReference>
<dbReference type="Proteomes" id="UP000000377">
    <property type="component" value="Chromosome"/>
</dbReference>
<feature type="domain" description="Histidine kinase/HSP90-like ATPase" evidence="3">
    <location>
        <begin position="30"/>
        <end position="128"/>
    </location>
</feature>
<evidence type="ECO:0000313" key="5">
    <source>
        <dbReference type="Proteomes" id="UP000000377"/>
    </source>
</evidence>
<dbReference type="PANTHER" id="PTHR35526">
    <property type="entry name" value="ANTI-SIGMA-F FACTOR RSBW-RELATED"/>
    <property type="match status" value="1"/>
</dbReference>
<reference evidence="4 5" key="1">
    <citation type="journal article" date="2010" name="J. Bacteriol.">
        <title>Genome sequence of the milbemycin-producing bacterium Streptomyces bingchenggensis.</title>
        <authorList>
            <person name="Wang X.J."/>
            <person name="Yan Y.J."/>
            <person name="Zhang B."/>
            <person name="An J."/>
            <person name="Wang J.J."/>
            <person name="Tian J."/>
            <person name="Jiang L."/>
            <person name="Chen Y.H."/>
            <person name="Huang S.X."/>
            <person name="Yin M."/>
            <person name="Zhang J."/>
            <person name="Gao A.L."/>
            <person name="Liu C.X."/>
            <person name="Zhu Z.X."/>
            <person name="Xiang W.S."/>
        </authorList>
    </citation>
    <scope>NUCLEOTIDE SEQUENCE [LARGE SCALE GENOMIC DNA]</scope>
    <source>
        <strain evidence="4 5">BCW-1</strain>
    </source>
</reference>
<proteinExistence type="predicted"/>
<keyword evidence="1" id="KW-0418">Kinase</keyword>
<keyword evidence="1" id="KW-0808">Transferase</keyword>
<name>D7BVQ6_STRBB</name>
<keyword evidence="1" id="KW-0723">Serine/threonine-protein kinase</keyword>
<dbReference type="InterPro" id="IPR003594">
    <property type="entry name" value="HATPase_dom"/>
</dbReference>
<sequence>MATATLTGPLATHDGPPTHSYRLTAPSAEQNPKVARDMVASLLEAAGHGASVDAARLLVSELVTNVWQHADTCQLTVETTIDGASITVRVTDGDFRNTPPMPHSFPEVGDEHGRGLALVDALATRWGVTVHGGREPARKSVWFVLVDRSSAGGADHAEEPSR</sequence>
<dbReference type="PANTHER" id="PTHR35526:SF3">
    <property type="entry name" value="ANTI-SIGMA-F FACTOR RSBW"/>
    <property type="match status" value="1"/>
</dbReference>
<dbReference type="InterPro" id="IPR050267">
    <property type="entry name" value="Anti-sigma-factor_SerPK"/>
</dbReference>
<dbReference type="STRING" id="749414.SBI_06515"/>
<dbReference type="InterPro" id="IPR036890">
    <property type="entry name" value="HATPase_C_sf"/>
</dbReference>
<organism evidence="4 5">
    <name type="scientific">Streptomyces bingchenggensis (strain BCW-1)</name>
    <dbReference type="NCBI Taxonomy" id="749414"/>
    <lineage>
        <taxon>Bacteria</taxon>
        <taxon>Bacillati</taxon>
        <taxon>Actinomycetota</taxon>
        <taxon>Actinomycetes</taxon>
        <taxon>Kitasatosporales</taxon>
        <taxon>Streptomycetaceae</taxon>
        <taxon>Streptomyces</taxon>
    </lineage>
</organism>
<dbReference type="SUPFAM" id="SSF55874">
    <property type="entry name" value="ATPase domain of HSP90 chaperone/DNA topoisomerase II/histidine kinase"/>
    <property type="match status" value="1"/>
</dbReference>
<keyword evidence="5" id="KW-1185">Reference proteome</keyword>
<feature type="region of interest" description="Disordered" evidence="2">
    <location>
        <begin position="1"/>
        <end position="24"/>
    </location>
</feature>
<evidence type="ECO:0000259" key="3">
    <source>
        <dbReference type="Pfam" id="PF13581"/>
    </source>
</evidence>
<evidence type="ECO:0000256" key="2">
    <source>
        <dbReference type="SAM" id="MobiDB-lite"/>
    </source>
</evidence>
<dbReference type="RefSeq" id="WP_014179085.1">
    <property type="nucleotide sequence ID" value="NC_016582.1"/>
</dbReference>
<accession>D7BVQ6</accession>
<dbReference type="EMBL" id="CP002047">
    <property type="protein sequence ID" value="ADI09635.1"/>
    <property type="molecule type" value="Genomic_DNA"/>
</dbReference>
<dbReference type="GO" id="GO:0004674">
    <property type="term" value="F:protein serine/threonine kinase activity"/>
    <property type="evidence" value="ECO:0007669"/>
    <property type="project" value="UniProtKB-KW"/>
</dbReference>
<evidence type="ECO:0000313" key="4">
    <source>
        <dbReference type="EMBL" id="ADI09635.1"/>
    </source>
</evidence>
<dbReference type="KEGG" id="sbh:SBI_06515"/>
<dbReference type="HOGENOM" id="CLU_090336_4_3_11"/>
<dbReference type="Gene3D" id="3.30.565.10">
    <property type="entry name" value="Histidine kinase-like ATPase, C-terminal domain"/>
    <property type="match status" value="1"/>
</dbReference>
<gene>
    <name evidence="4" type="ordered locus">SBI_06515</name>
</gene>
<dbReference type="CDD" id="cd16936">
    <property type="entry name" value="HATPase_RsbW-like"/>
    <property type="match status" value="1"/>
</dbReference>
<protein>
    <submittedName>
        <fullName evidence="4">Regulatory protein</fullName>
    </submittedName>
</protein>
<dbReference type="AlphaFoldDB" id="D7BVQ6"/>
<dbReference type="Pfam" id="PF13581">
    <property type="entry name" value="HATPase_c_2"/>
    <property type="match status" value="1"/>
</dbReference>